<keyword evidence="2" id="KW-0560">Oxidoreductase</keyword>
<comment type="similarity">
    <text evidence="3">Belongs to the aldo/keto reductase family. Aldo/keto reductase 2 subfamily.</text>
</comment>
<dbReference type="EMBL" id="MFSP01000052">
    <property type="protein sequence ID" value="OGI67647.1"/>
    <property type="molecule type" value="Genomic_DNA"/>
</dbReference>
<sequence>MKRKQLGSTDLEVSEICLGTMTWGQQNSEAEAHAQLDYAVANGINFIDTAETYPVPPQAETACRTERYIGTWLKHQTRDKLIVASKIAGPGRRDWLRGGKTALERENIIEAANDSLKRLQTEYLDLYQIHWPDRNVQMFGASAYNPKHERQTVPILEQIEAMAQLIKDGKIRHYGLSNESSWGLSRFCWLAEQHGLPRPISIQNVYSLVSRQFDLDLAEVSYRENVPLLAYSPLAGGRLSGKYLNEPKLVGARFTLFPEFQPRNSRPAVAPAVTDYAALAKKRGLAPDHLALAYVRQRGFVGATIIGATTMEQLKRNIDSINVTLDADTLKDIEAIHARHSTPAP</sequence>
<dbReference type="InterPro" id="IPR023210">
    <property type="entry name" value="NADP_OxRdtase_dom"/>
</dbReference>
<dbReference type="FunFam" id="3.20.20.100:FF:000005">
    <property type="entry name" value="NADP(H)-dependent aldo-keto reductase"/>
    <property type="match status" value="1"/>
</dbReference>
<protein>
    <recommendedName>
        <fullName evidence="4">Protein tas</fullName>
    </recommendedName>
</protein>
<evidence type="ECO:0000313" key="7">
    <source>
        <dbReference type="Proteomes" id="UP000179076"/>
    </source>
</evidence>
<proteinExistence type="inferred from homology"/>
<accession>A0A1F6VDB0</accession>
<dbReference type="InterPro" id="IPR036812">
    <property type="entry name" value="NAD(P)_OxRdtase_dom_sf"/>
</dbReference>
<evidence type="ECO:0000256" key="4">
    <source>
        <dbReference type="ARBA" id="ARBA00070119"/>
    </source>
</evidence>
<dbReference type="AlphaFoldDB" id="A0A1F6VDB0"/>
<dbReference type="Proteomes" id="UP000179076">
    <property type="component" value="Unassembled WGS sequence"/>
</dbReference>
<dbReference type="GO" id="GO:0016491">
    <property type="term" value="F:oxidoreductase activity"/>
    <property type="evidence" value="ECO:0007669"/>
    <property type="project" value="UniProtKB-KW"/>
</dbReference>
<evidence type="ECO:0000259" key="5">
    <source>
        <dbReference type="Pfam" id="PF00248"/>
    </source>
</evidence>
<feature type="domain" description="NADP-dependent oxidoreductase" evidence="5">
    <location>
        <begin position="15"/>
        <end position="336"/>
    </location>
</feature>
<organism evidence="6 7">
    <name type="scientific">Candidatus Muproteobacteria bacterium RBG_16_60_9</name>
    <dbReference type="NCBI Taxonomy" id="1817755"/>
    <lineage>
        <taxon>Bacteria</taxon>
        <taxon>Pseudomonadati</taxon>
        <taxon>Pseudomonadota</taxon>
        <taxon>Candidatus Muproteobacteria</taxon>
    </lineage>
</organism>
<evidence type="ECO:0000313" key="6">
    <source>
        <dbReference type="EMBL" id="OGI67647.1"/>
    </source>
</evidence>
<keyword evidence="1" id="KW-0521">NADP</keyword>
<comment type="caution">
    <text evidence="6">The sequence shown here is derived from an EMBL/GenBank/DDBJ whole genome shotgun (WGS) entry which is preliminary data.</text>
</comment>
<evidence type="ECO:0000256" key="3">
    <source>
        <dbReference type="ARBA" id="ARBA00038157"/>
    </source>
</evidence>
<reference evidence="6 7" key="1">
    <citation type="journal article" date="2016" name="Nat. Commun.">
        <title>Thousands of microbial genomes shed light on interconnected biogeochemical processes in an aquifer system.</title>
        <authorList>
            <person name="Anantharaman K."/>
            <person name="Brown C.T."/>
            <person name="Hug L.A."/>
            <person name="Sharon I."/>
            <person name="Castelle C.J."/>
            <person name="Probst A.J."/>
            <person name="Thomas B.C."/>
            <person name="Singh A."/>
            <person name="Wilkins M.J."/>
            <person name="Karaoz U."/>
            <person name="Brodie E.L."/>
            <person name="Williams K.H."/>
            <person name="Hubbard S.S."/>
            <person name="Banfield J.F."/>
        </authorList>
    </citation>
    <scope>NUCLEOTIDE SEQUENCE [LARGE SCALE GENOMIC DNA]</scope>
</reference>
<dbReference type="SUPFAM" id="SSF51430">
    <property type="entry name" value="NAD(P)-linked oxidoreductase"/>
    <property type="match status" value="1"/>
</dbReference>
<evidence type="ECO:0000256" key="2">
    <source>
        <dbReference type="ARBA" id="ARBA00023002"/>
    </source>
</evidence>
<dbReference type="CDD" id="cd19094">
    <property type="entry name" value="AKR_Tas-like"/>
    <property type="match status" value="1"/>
</dbReference>
<dbReference type="InterPro" id="IPR050523">
    <property type="entry name" value="AKR_Detox_Biosynth"/>
</dbReference>
<dbReference type="NCBIfam" id="NF007912">
    <property type="entry name" value="PRK10625.1"/>
    <property type="match status" value="1"/>
</dbReference>
<dbReference type="Pfam" id="PF00248">
    <property type="entry name" value="Aldo_ket_red"/>
    <property type="match status" value="1"/>
</dbReference>
<gene>
    <name evidence="6" type="primary">tas</name>
    <name evidence="6" type="ORF">A2W18_09245</name>
</gene>
<dbReference type="Gene3D" id="3.20.20.100">
    <property type="entry name" value="NADP-dependent oxidoreductase domain"/>
    <property type="match status" value="1"/>
</dbReference>
<evidence type="ECO:0000256" key="1">
    <source>
        <dbReference type="ARBA" id="ARBA00022857"/>
    </source>
</evidence>
<name>A0A1F6VDB0_9PROT</name>
<dbReference type="PANTHER" id="PTHR43364">
    <property type="entry name" value="NADH-SPECIFIC METHYLGLYOXAL REDUCTASE-RELATED"/>
    <property type="match status" value="1"/>
</dbReference>
<dbReference type="PANTHER" id="PTHR43364:SF17">
    <property type="entry name" value="ALDO KETO REDUCTASE"/>
    <property type="match status" value="1"/>
</dbReference>